<dbReference type="Gene3D" id="3.30.70.1350">
    <property type="entry name" value="Cation efflux protein, cytoplasmic domain"/>
    <property type="match status" value="1"/>
</dbReference>
<feature type="domain" description="Cation efflux protein cytoplasmic" evidence="9">
    <location>
        <begin position="228"/>
        <end position="304"/>
    </location>
</feature>
<evidence type="ECO:0000313" key="10">
    <source>
        <dbReference type="EMBL" id="VVT23978.1"/>
    </source>
</evidence>
<dbReference type="InterPro" id="IPR040177">
    <property type="entry name" value="SLC30A9"/>
</dbReference>
<dbReference type="PANTHER" id="PTHR13414:SF9">
    <property type="entry name" value="PROTON-COUPLED ZINC ANTIPORTER SLC30A9, MITOCHONDRIAL"/>
    <property type="match status" value="1"/>
</dbReference>
<sequence>MAKTLTARIKDDIVLYGALAANLGIGVAKFVAAGLTGSSSMLTEGFHSVVDSGNQVLLLYGQKKAKRPADEAHPFGYGRELYFWAFVVAILIFAIGAGVSIFEGWRHIQEPEPLTSPTINYVVLAISFALEGSSWTIAVREFAKAKGDMGWWDAIHRSKDPAGFIVLFEDSAALAGLVIAGIGIWASHAFNEPRIDGAASIAIGVILALVAVLLARESKGLLIGERADPAIIATIRRIVAAHPAIISVNHVRTIHTAPDSIFAAISADFDDAVTMGNGETMIETMEDELRAAVPTLSSIYIRPEKRENATLAPVTTATAVAGKTTTPS</sequence>
<keyword evidence="4 7" id="KW-0812">Transmembrane</keyword>
<evidence type="ECO:0000256" key="4">
    <source>
        <dbReference type="ARBA" id="ARBA00022692"/>
    </source>
</evidence>
<feature type="transmembrane region" description="Helical" evidence="7">
    <location>
        <begin position="164"/>
        <end position="186"/>
    </location>
</feature>
<evidence type="ECO:0000256" key="7">
    <source>
        <dbReference type="SAM" id="Phobius"/>
    </source>
</evidence>
<evidence type="ECO:0000259" key="9">
    <source>
        <dbReference type="Pfam" id="PF16916"/>
    </source>
</evidence>
<dbReference type="SUPFAM" id="SSF160240">
    <property type="entry name" value="Cation efflux protein cytoplasmic domain-like"/>
    <property type="match status" value="1"/>
</dbReference>
<dbReference type="InterPro" id="IPR002524">
    <property type="entry name" value="Cation_efflux"/>
</dbReference>
<organism evidence="10 11">
    <name type="scientific">Sphingomonas aurantiaca</name>
    <dbReference type="NCBI Taxonomy" id="185949"/>
    <lineage>
        <taxon>Bacteria</taxon>
        <taxon>Pseudomonadati</taxon>
        <taxon>Pseudomonadota</taxon>
        <taxon>Alphaproteobacteria</taxon>
        <taxon>Sphingomonadales</taxon>
        <taxon>Sphingomonadaceae</taxon>
        <taxon>Sphingomonas</taxon>
    </lineage>
</organism>
<comment type="subcellular location">
    <subcellularLocation>
        <location evidence="1">Membrane</location>
        <topology evidence="1">Multi-pass membrane protein</topology>
    </subcellularLocation>
</comment>
<dbReference type="InterPro" id="IPR027469">
    <property type="entry name" value="Cation_efflux_TMD_sf"/>
</dbReference>
<dbReference type="RefSeq" id="WP_151991497.1">
    <property type="nucleotide sequence ID" value="NZ_JAPZPS010000004.1"/>
</dbReference>
<evidence type="ECO:0000256" key="1">
    <source>
        <dbReference type="ARBA" id="ARBA00004141"/>
    </source>
</evidence>
<proteinExistence type="inferred from homology"/>
<gene>
    <name evidence="10" type="ORF">SPHINGO391_480041</name>
</gene>
<evidence type="ECO:0000256" key="6">
    <source>
        <dbReference type="ARBA" id="ARBA00023136"/>
    </source>
</evidence>
<dbReference type="GO" id="GO:0008324">
    <property type="term" value="F:monoatomic cation transmembrane transporter activity"/>
    <property type="evidence" value="ECO:0007669"/>
    <property type="project" value="InterPro"/>
</dbReference>
<keyword evidence="5 7" id="KW-1133">Transmembrane helix</keyword>
<dbReference type="InterPro" id="IPR027470">
    <property type="entry name" value="Cation_efflux_CTD"/>
</dbReference>
<feature type="transmembrane region" description="Helical" evidence="7">
    <location>
        <begin position="81"/>
        <end position="102"/>
    </location>
</feature>
<dbReference type="GO" id="GO:0006829">
    <property type="term" value="P:zinc ion transport"/>
    <property type="evidence" value="ECO:0007669"/>
    <property type="project" value="InterPro"/>
</dbReference>
<accession>A0A5E7ZXN7</accession>
<feature type="transmembrane region" description="Helical" evidence="7">
    <location>
        <begin position="198"/>
        <end position="216"/>
    </location>
</feature>
<name>A0A5E7ZXN7_9SPHN</name>
<dbReference type="Pfam" id="PF01545">
    <property type="entry name" value="Cation_efflux"/>
    <property type="match status" value="1"/>
</dbReference>
<feature type="transmembrane region" description="Helical" evidence="7">
    <location>
        <begin position="122"/>
        <end position="143"/>
    </location>
</feature>
<dbReference type="SUPFAM" id="SSF161111">
    <property type="entry name" value="Cation efflux protein transmembrane domain-like"/>
    <property type="match status" value="1"/>
</dbReference>
<dbReference type="AlphaFoldDB" id="A0A5E7ZXN7"/>
<dbReference type="PANTHER" id="PTHR13414">
    <property type="entry name" value="HUEL-CATION TRANSPORTER"/>
    <property type="match status" value="1"/>
</dbReference>
<dbReference type="EMBL" id="CABVLI010000043">
    <property type="protein sequence ID" value="VVT23978.1"/>
    <property type="molecule type" value="Genomic_DNA"/>
</dbReference>
<protein>
    <submittedName>
        <fullName evidence="10">Cation transporter</fullName>
    </submittedName>
</protein>
<dbReference type="Proteomes" id="UP000326857">
    <property type="component" value="Unassembled WGS sequence"/>
</dbReference>
<dbReference type="Gene3D" id="1.20.1510.10">
    <property type="entry name" value="Cation efflux protein transmembrane domain"/>
    <property type="match status" value="1"/>
</dbReference>
<evidence type="ECO:0000313" key="11">
    <source>
        <dbReference type="Proteomes" id="UP000326857"/>
    </source>
</evidence>
<keyword evidence="3" id="KW-0813">Transport</keyword>
<evidence type="ECO:0000256" key="2">
    <source>
        <dbReference type="ARBA" id="ARBA00008114"/>
    </source>
</evidence>
<evidence type="ECO:0000256" key="3">
    <source>
        <dbReference type="ARBA" id="ARBA00022448"/>
    </source>
</evidence>
<dbReference type="InterPro" id="IPR058533">
    <property type="entry name" value="Cation_efflux_TM"/>
</dbReference>
<evidence type="ECO:0000256" key="5">
    <source>
        <dbReference type="ARBA" id="ARBA00022989"/>
    </source>
</evidence>
<comment type="similarity">
    <text evidence="2">Belongs to the cation diffusion facilitator (CDF) transporter (TC 2.A.4) family.</text>
</comment>
<dbReference type="Pfam" id="PF16916">
    <property type="entry name" value="ZT_dimer"/>
    <property type="match status" value="1"/>
</dbReference>
<dbReference type="InterPro" id="IPR036837">
    <property type="entry name" value="Cation_efflux_CTD_sf"/>
</dbReference>
<dbReference type="GO" id="GO:0016020">
    <property type="term" value="C:membrane"/>
    <property type="evidence" value="ECO:0007669"/>
    <property type="project" value="UniProtKB-SubCell"/>
</dbReference>
<dbReference type="NCBIfam" id="TIGR01297">
    <property type="entry name" value="CDF"/>
    <property type="match status" value="1"/>
</dbReference>
<reference evidence="10 11" key="1">
    <citation type="submission" date="2019-09" db="EMBL/GenBank/DDBJ databases">
        <authorList>
            <person name="Dittami M. S."/>
        </authorList>
    </citation>
    <scope>NUCLEOTIDE SEQUENCE [LARGE SCALE GENOMIC DNA]</scope>
    <source>
        <strain evidence="10">SPHINGO391</strain>
    </source>
</reference>
<keyword evidence="6 7" id="KW-0472">Membrane</keyword>
<evidence type="ECO:0000259" key="8">
    <source>
        <dbReference type="Pfam" id="PF01545"/>
    </source>
</evidence>
<feature type="transmembrane region" description="Helical" evidence="7">
    <location>
        <begin position="13"/>
        <end position="32"/>
    </location>
</feature>
<feature type="domain" description="Cation efflux protein transmembrane" evidence="8">
    <location>
        <begin position="18"/>
        <end position="222"/>
    </location>
</feature>